<evidence type="ECO:0000313" key="4">
    <source>
        <dbReference type="EMBL" id="MEQ2184933.1"/>
    </source>
</evidence>
<evidence type="ECO:0000313" key="5">
    <source>
        <dbReference type="Proteomes" id="UP001476798"/>
    </source>
</evidence>
<keyword evidence="5" id="KW-1185">Reference proteome</keyword>
<organism evidence="4 5">
    <name type="scientific">Goodea atripinnis</name>
    <dbReference type="NCBI Taxonomy" id="208336"/>
    <lineage>
        <taxon>Eukaryota</taxon>
        <taxon>Metazoa</taxon>
        <taxon>Chordata</taxon>
        <taxon>Craniata</taxon>
        <taxon>Vertebrata</taxon>
        <taxon>Euteleostomi</taxon>
        <taxon>Actinopterygii</taxon>
        <taxon>Neopterygii</taxon>
        <taxon>Teleostei</taxon>
        <taxon>Neoteleostei</taxon>
        <taxon>Acanthomorphata</taxon>
        <taxon>Ovalentaria</taxon>
        <taxon>Atherinomorphae</taxon>
        <taxon>Cyprinodontiformes</taxon>
        <taxon>Goodeidae</taxon>
        <taxon>Goodea</taxon>
    </lineage>
</organism>
<comment type="caution">
    <text evidence="4">The sequence shown here is derived from an EMBL/GenBank/DDBJ whole genome shotgun (WGS) entry which is preliminary data.</text>
</comment>
<proteinExistence type="predicted"/>
<dbReference type="Proteomes" id="UP001476798">
    <property type="component" value="Unassembled WGS sequence"/>
</dbReference>
<name>A0ABV0PNG3_9TELE</name>
<feature type="domain" description="Myb/SANT-like DNA-binding" evidence="2">
    <location>
        <begin position="6"/>
        <end position="93"/>
    </location>
</feature>
<sequence>MEPTVSWSPEQTEALLSLWSEEKIQPVQQELSRNVRNNAVYSSLSAKLASLGYNKTAQKCKEKLKKLKQDYRRIKNSNHLDGGKNIWFDIIDQVLGASPAAVLKQPETRKLSSAEPGLPVVFEENCKDVHTCSWSKKEVQALLAYWANPAVQEELRRNVRNNAVYNSLSAKLVSLGFNKSAQKCKEKIKKLKQDYRRVKNSQHVGWARTAWFGILDEVLGSQGATSKLSETPKSSSAEPNEVDMEADDAWKWSPDEVQVLITLWAQPNIQKQLLASEENDEVFTYLSDELAQVGFSKSPQQCSLKVDKLKKEYTKLKQGGANVNDKSDWFAIMDSVLFPEGEASKERNLSAVLTASKPPEDFSHAVWTTEEVDALLTKWAEEHVQEQLKSTQGDERVYAQLSSELATQGFDKTTSQCRTKLRLLKQEYERIKEQKDSKAQKSCGLSVASLCLLVPTLRLTCAFAWKVIQSGNVAHYRKVEELVVLVTELAPGLLTARERVQLLLRLRARVTEQSHTNTL</sequence>
<feature type="domain" description="Myb/SANT-like DNA-binding" evidence="2">
    <location>
        <begin position="250"/>
        <end position="335"/>
    </location>
</feature>
<reference evidence="4 5" key="1">
    <citation type="submission" date="2021-06" db="EMBL/GenBank/DDBJ databases">
        <authorList>
            <person name="Palmer J.M."/>
        </authorList>
    </citation>
    <scope>NUCLEOTIDE SEQUENCE [LARGE SCALE GENOMIC DNA]</scope>
    <source>
        <strain evidence="4 5">GA_2019</strain>
        <tissue evidence="4">Muscle</tissue>
    </source>
</reference>
<dbReference type="Pfam" id="PF14973">
    <property type="entry name" value="TINF2_N"/>
    <property type="match status" value="1"/>
</dbReference>
<dbReference type="Pfam" id="PF13837">
    <property type="entry name" value="Myb_DNA-bind_4"/>
    <property type="match status" value="4"/>
</dbReference>
<gene>
    <name evidence="4" type="ORF">GOODEAATRI_012985</name>
</gene>
<feature type="domain" description="TERF1-interacting nuclear factor 2 N-terminal" evidence="3">
    <location>
        <begin position="465"/>
        <end position="511"/>
    </location>
</feature>
<evidence type="ECO:0000259" key="3">
    <source>
        <dbReference type="Pfam" id="PF14973"/>
    </source>
</evidence>
<accession>A0ABV0PNG3</accession>
<dbReference type="Gene3D" id="1.10.10.60">
    <property type="entry name" value="Homeodomain-like"/>
    <property type="match status" value="4"/>
</dbReference>
<feature type="domain" description="Myb/SANT-like DNA-binding" evidence="2">
    <location>
        <begin position="132"/>
        <end position="203"/>
    </location>
</feature>
<keyword evidence="1" id="KW-0175">Coiled coil</keyword>
<dbReference type="InterPro" id="IPR044822">
    <property type="entry name" value="Myb_DNA-bind_4"/>
</dbReference>
<feature type="domain" description="Myb/SANT-like DNA-binding" evidence="2">
    <location>
        <begin position="366"/>
        <end position="440"/>
    </location>
</feature>
<dbReference type="PANTHER" id="PTHR47595">
    <property type="entry name" value="HEAT SHOCK 70 KDA PROTEIN 14"/>
    <property type="match status" value="1"/>
</dbReference>
<dbReference type="PANTHER" id="PTHR47595:SF1">
    <property type="entry name" value="MYB_SANT-LIKE DNA-BINDING DOMAIN-CONTAINING PROTEIN"/>
    <property type="match status" value="1"/>
</dbReference>
<dbReference type="InterPro" id="IPR029400">
    <property type="entry name" value="TINF2_N"/>
</dbReference>
<evidence type="ECO:0000256" key="1">
    <source>
        <dbReference type="SAM" id="Coils"/>
    </source>
</evidence>
<protein>
    <submittedName>
        <fullName evidence="4">Uncharacterized protein</fullName>
    </submittedName>
</protein>
<feature type="coiled-coil region" evidence="1">
    <location>
        <begin position="414"/>
        <end position="441"/>
    </location>
</feature>
<dbReference type="EMBL" id="JAHRIO010080816">
    <property type="protein sequence ID" value="MEQ2184933.1"/>
    <property type="molecule type" value="Genomic_DNA"/>
</dbReference>
<evidence type="ECO:0000259" key="2">
    <source>
        <dbReference type="Pfam" id="PF13837"/>
    </source>
</evidence>